<dbReference type="InterPro" id="IPR000594">
    <property type="entry name" value="ThiF_NAD_FAD-bd"/>
</dbReference>
<evidence type="ECO:0000259" key="1">
    <source>
        <dbReference type="Pfam" id="PF00899"/>
    </source>
</evidence>
<organism evidence="2 3">
    <name type="scientific">Kutzneria kofuensis</name>
    <dbReference type="NCBI Taxonomy" id="103725"/>
    <lineage>
        <taxon>Bacteria</taxon>
        <taxon>Bacillati</taxon>
        <taxon>Actinomycetota</taxon>
        <taxon>Actinomycetes</taxon>
        <taxon>Pseudonocardiales</taxon>
        <taxon>Pseudonocardiaceae</taxon>
        <taxon>Kutzneria</taxon>
    </lineage>
</organism>
<dbReference type="AlphaFoldDB" id="A0A7W9KQ65"/>
<protein>
    <recommendedName>
        <fullName evidence="1">THIF-type NAD/FAD binding fold domain-containing protein</fullName>
    </recommendedName>
</protein>
<evidence type="ECO:0000313" key="3">
    <source>
        <dbReference type="Proteomes" id="UP000585638"/>
    </source>
</evidence>
<dbReference type="PANTHER" id="PTHR43267:SF1">
    <property type="entry name" value="TRNA THREONYLCARBAMOYLADENOSINE DEHYDRATASE"/>
    <property type="match status" value="1"/>
</dbReference>
<dbReference type="GO" id="GO:0008641">
    <property type="term" value="F:ubiquitin-like modifier activating enzyme activity"/>
    <property type="evidence" value="ECO:0007669"/>
    <property type="project" value="InterPro"/>
</dbReference>
<feature type="domain" description="THIF-type NAD/FAD binding fold" evidence="1">
    <location>
        <begin position="168"/>
        <end position="351"/>
    </location>
</feature>
<comment type="caution">
    <text evidence="2">The sequence shown here is derived from an EMBL/GenBank/DDBJ whole genome shotgun (WGS) entry which is preliminary data.</text>
</comment>
<dbReference type="EMBL" id="JACHIR010000001">
    <property type="protein sequence ID" value="MBB5896681.1"/>
    <property type="molecule type" value="Genomic_DNA"/>
</dbReference>
<dbReference type="InterPro" id="IPR035985">
    <property type="entry name" value="Ubiquitin-activating_enz"/>
</dbReference>
<keyword evidence="3" id="KW-1185">Reference proteome</keyword>
<sequence>MADLTIMLTASAADAIRAGSGWGWLTLKVSMPDLLAGVSAVSRGNGPKMATDPGPPGHFIHSGDNVPTGCWYRVPALVNMQWLFARMQHGMIEFSRFRELVPAVRSPGGESYLAITHAPECDPEFPEITVPEFVLWRIAPEGAFPLSIILQPVVTGMPALEPHWPVSELADRRVLLVGAGSIGGAAAHALAAYGVGRLHLLDPDRLEWHNLPRHVCGEKHVGRFKVDALRDDLERLRPDTTVKPHTLNVITDADRVRDLLAEVDVLLCAADGVPPRQVVSHLARRAGKTAVLACVLENGGIGEVIRLRPQPDAGCLACRRDALFESDGLRPEPTLDGEYGTGTIHRPMTAVGADLHLVGQFAAKVAVATMLERLGHPDQVLGGEHAVLALRPQPSWSPPFDVRRLGEAKWLPGTAPIAGCPTCEGP</sequence>
<dbReference type="InterPro" id="IPR045886">
    <property type="entry name" value="ThiF/MoeB/HesA"/>
</dbReference>
<accession>A0A7W9KQ65</accession>
<dbReference type="RefSeq" id="WP_221338289.1">
    <property type="nucleotide sequence ID" value="NZ_JACHIR010000001.1"/>
</dbReference>
<gene>
    <name evidence="2" type="ORF">BJ998_007877</name>
</gene>
<dbReference type="Gene3D" id="3.40.50.720">
    <property type="entry name" value="NAD(P)-binding Rossmann-like Domain"/>
    <property type="match status" value="1"/>
</dbReference>
<name>A0A7W9KQ65_9PSEU</name>
<dbReference type="GO" id="GO:0061503">
    <property type="term" value="F:tRNA threonylcarbamoyladenosine dehydratase"/>
    <property type="evidence" value="ECO:0007669"/>
    <property type="project" value="TreeGrafter"/>
</dbReference>
<dbReference type="PANTHER" id="PTHR43267">
    <property type="entry name" value="TRNA THREONYLCARBAMOYLADENOSINE DEHYDRATASE"/>
    <property type="match status" value="1"/>
</dbReference>
<dbReference type="Pfam" id="PF00899">
    <property type="entry name" value="ThiF"/>
    <property type="match status" value="1"/>
</dbReference>
<proteinExistence type="predicted"/>
<dbReference type="GO" id="GO:0061504">
    <property type="term" value="P:cyclic threonylcarbamoyladenosine biosynthetic process"/>
    <property type="evidence" value="ECO:0007669"/>
    <property type="project" value="TreeGrafter"/>
</dbReference>
<reference evidence="2 3" key="1">
    <citation type="submission" date="2020-08" db="EMBL/GenBank/DDBJ databases">
        <title>Sequencing the genomes of 1000 actinobacteria strains.</title>
        <authorList>
            <person name="Klenk H.-P."/>
        </authorList>
    </citation>
    <scope>NUCLEOTIDE SEQUENCE [LARGE SCALE GENOMIC DNA]</scope>
    <source>
        <strain evidence="2 3">DSM 43851</strain>
    </source>
</reference>
<evidence type="ECO:0000313" key="2">
    <source>
        <dbReference type="EMBL" id="MBB5896681.1"/>
    </source>
</evidence>
<dbReference type="Proteomes" id="UP000585638">
    <property type="component" value="Unassembled WGS sequence"/>
</dbReference>
<dbReference type="SUPFAM" id="SSF69572">
    <property type="entry name" value="Activating enzymes of the ubiquitin-like proteins"/>
    <property type="match status" value="1"/>
</dbReference>